<reference evidence="2" key="1">
    <citation type="submission" date="2020-02" db="EMBL/GenBank/DDBJ databases">
        <title>Delineation of the pyrene-degrading pathway in Roseobacter clade bacteria by genomic analysis.</title>
        <authorList>
            <person name="Zhou H."/>
            <person name="Wang H."/>
        </authorList>
    </citation>
    <scope>NUCLEOTIDE SEQUENCE</scope>
    <source>
        <strain evidence="2">PrR005</strain>
    </source>
</reference>
<dbReference type="InterPro" id="IPR039422">
    <property type="entry name" value="MarR/SlyA-like"/>
</dbReference>
<dbReference type="Gene3D" id="1.10.10.10">
    <property type="entry name" value="Winged helix-like DNA-binding domain superfamily/Winged helix DNA-binding domain"/>
    <property type="match status" value="1"/>
</dbReference>
<evidence type="ECO:0000259" key="1">
    <source>
        <dbReference type="SMART" id="SM00347"/>
    </source>
</evidence>
<dbReference type="SMART" id="SM00347">
    <property type="entry name" value="HTH_MARR"/>
    <property type="match status" value="1"/>
</dbReference>
<feature type="domain" description="HTH marR-type" evidence="1">
    <location>
        <begin position="28"/>
        <end position="131"/>
    </location>
</feature>
<sequence>MTRTTPDPFAVWLPLARAHKAILTHVEAALKSAGLPGLDRYDILWELEQAGPDGLRPFELQGRLLLPQYGVSRLVDRLARAGHLTRSACDGDGRGQVLVLTPEGAEVRAAMWAVYSAAMQQAIGDHLAKGEARRLAELLGKLIRDDDTVTPRQDTGQPGQSAP</sequence>
<dbReference type="Pfam" id="PF12802">
    <property type="entry name" value="MarR_2"/>
    <property type="match status" value="1"/>
</dbReference>
<evidence type="ECO:0000313" key="2">
    <source>
        <dbReference type="EMBL" id="NDW47754.1"/>
    </source>
</evidence>
<dbReference type="AlphaFoldDB" id="A0A6B2NZB1"/>
<proteinExistence type="predicted"/>
<accession>A0A6B2NZB1</accession>
<dbReference type="InterPro" id="IPR036390">
    <property type="entry name" value="WH_DNA-bd_sf"/>
</dbReference>
<comment type="caution">
    <text evidence="2">The sequence shown here is derived from an EMBL/GenBank/DDBJ whole genome shotgun (WGS) entry which is preliminary data.</text>
</comment>
<dbReference type="GO" id="GO:0006950">
    <property type="term" value="P:response to stress"/>
    <property type="evidence" value="ECO:0007669"/>
    <property type="project" value="TreeGrafter"/>
</dbReference>
<dbReference type="PANTHER" id="PTHR33164">
    <property type="entry name" value="TRANSCRIPTIONAL REGULATOR, MARR FAMILY"/>
    <property type="match status" value="1"/>
</dbReference>
<dbReference type="RefSeq" id="WP_164132767.1">
    <property type="nucleotide sequence ID" value="NZ_JAAGOX010000056.1"/>
</dbReference>
<dbReference type="InterPro" id="IPR000835">
    <property type="entry name" value="HTH_MarR-typ"/>
</dbReference>
<organism evidence="2">
    <name type="scientific">Ruegeria sp. PrR005</name>
    <dbReference type="NCBI Taxonomy" id="2706882"/>
    <lineage>
        <taxon>Bacteria</taxon>
        <taxon>Pseudomonadati</taxon>
        <taxon>Pseudomonadota</taxon>
        <taxon>Alphaproteobacteria</taxon>
        <taxon>Rhodobacterales</taxon>
        <taxon>Roseobacteraceae</taxon>
        <taxon>Ruegeria</taxon>
    </lineage>
</organism>
<dbReference type="EMBL" id="JAAGOX010000056">
    <property type="protein sequence ID" value="NDW47754.1"/>
    <property type="molecule type" value="Genomic_DNA"/>
</dbReference>
<dbReference type="PANTHER" id="PTHR33164:SF104">
    <property type="entry name" value="TRANSCRIPTIONAL REGULATORY PROTEIN"/>
    <property type="match status" value="1"/>
</dbReference>
<gene>
    <name evidence="2" type="ORF">G0P99_22655</name>
</gene>
<dbReference type="SUPFAM" id="SSF46785">
    <property type="entry name" value="Winged helix' DNA-binding domain"/>
    <property type="match status" value="1"/>
</dbReference>
<protein>
    <submittedName>
        <fullName evidence="2">Winged helix-turn-helix transcriptional regulator</fullName>
    </submittedName>
</protein>
<dbReference type="GO" id="GO:0003700">
    <property type="term" value="F:DNA-binding transcription factor activity"/>
    <property type="evidence" value="ECO:0007669"/>
    <property type="project" value="InterPro"/>
</dbReference>
<name>A0A6B2NZB1_9RHOB</name>
<dbReference type="InterPro" id="IPR036388">
    <property type="entry name" value="WH-like_DNA-bd_sf"/>
</dbReference>
<dbReference type="PRINTS" id="PR00598">
    <property type="entry name" value="HTHMARR"/>
</dbReference>